<dbReference type="PROSITE" id="PS50206">
    <property type="entry name" value="RHODANESE_3"/>
    <property type="match status" value="1"/>
</dbReference>
<dbReference type="GO" id="GO:0016740">
    <property type="term" value="F:transferase activity"/>
    <property type="evidence" value="ECO:0007669"/>
    <property type="project" value="UniProtKB-KW"/>
</dbReference>
<protein>
    <submittedName>
        <fullName evidence="2">Rhodanese-related sulfurtransferase</fullName>
    </submittedName>
</protein>
<dbReference type="PANTHER" id="PTHR43031">
    <property type="entry name" value="FAD-DEPENDENT OXIDOREDUCTASE"/>
    <property type="match status" value="1"/>
</dbReference>
<comment type="caution">
    <text evidence="2">The sequence shown here is derived from an EMBL/GenBank/DDBJ whole genome shotgun (WGS) entry which is preliminary data.</text>
</comment>
<dbReference type="RefSeq" id="WP_144539090.1">
    <property type="nucleotide sequence ID" value="NZ_CBCSDC010000019.1"/>
</dbReference>
<gene>
    <name evidence="2" type="ORF">IQ19_00241</name>
</gene>
<dbReference type="OrthoDB" id="2885562at2"/>
<organism evidence="2 3">
    <name type="scientific">Cytobacillus oceanisediminis</name>
    <dbReference type="NCBI Taxonomy" id="665099"/>
    <lineage>
        <taxon>Bacteria</taxon>
        <taxon>Bacillati</taxon>
        <taxon>Bacillota</taxon>
        <taxon>Bacilli</taxon>
        <taxon>Bacillales</taxon>
        <taxon>Bacillaceae</taxon>
        <taxon>Cytobacillus</taxon>
    </lineage>
</organism>
<dbReference type="Gene3D" id="3.40.250.10">
    <property type="entry name" value="Rhodanese-like domain"/>
    <property type="match status" value="1"/>
</dbReference>
<keyword evidence="2" id="KW-0808">Transferase</keyword>
<dbReference type="Pfam" id="PF00581">
    <property type="entry name" value="Rhodanese"/>
    <property type="match status" value="1"/>
</dbReference>
<dbReference type="AlphaFoldDB" id="A0A562K5S1"/>
<proteinExistence type="predicted"/>
<sequence>METISPKELMGKIKGSKEVYILDVRAEEKYEEDHIRDNNVQSVNISKTKIFNLDETDAESLSVLPKNKEIIVTCTTGNSARKCAAILAGKEYNVTLLDGGITAWKDYLAEK</sequence>
<dbReference type="PANTHER" id="PTHR43031:SF1">
    <property type="entry name" value="PYRIDINE NUCLEOTIDE-DISULPHIDE OXIDOREDUCTASE"/>
    <property type="match status" value="1"/>
</dbReference>
<dbReference type="EMBL" id="VLKI01000001">
    <property type="protein sequence ID" value="TWH90791.1"/>
    <property type="molecule type" value="Genomic_DNA"/>
</dbReference>
<dbReference type="CDD" id="cd00158">
    <property type="entry name" value="RHOD"/>
    <property type="match status" value="1"/>
</dbReference>
<keyword evidence="3" id="KW-1185">Reference proteome</keyword>
<dbReference type="SUPFAM" id="SSF52821">
    <property type="entry name" value="Rhodanese/Cell cycle control phosphatase"/>
    <property type="match status" value="1"/>
</dbReference>
<evidence type="ECO:0000313" key="2">
    <source>
        <dbReference type="EMBL" id="TWH90791.1"/>
    </source>
</evidence>
<feature type="domain" description="Rhodanese" evidence="1">
    <location>
        <begin position="15"/>
        <end position="109"/>
    </location>
</feature>
<dbReference type="InterPro" id="IPR036873">
    <property type="entry name" value="Rhodanese-like_dom_sf"/>
</dbReference>
<dbReference type="SMART" id="SM00450">
    <property type="entry name" value="RHOD"/>
    <property type="match status" value="1"/>
</dbReference>
<dbReference type="GeneID" id="65401538"/>
<accession>A0A562K5S1</accession>
<evidence type="ECO:0000259" key="1">
    <source>
        <dbReference type="PROSITE" id="PS50206"/>
    </source>
</evidence>
<dbReference type="InterPro" id="IPR050229">
    <property type="entry name" value="GlpE_sulfurtransferase"/>
</dbReference>
<reference evidence="2 3" key="1">
    <citation type="journal article" date="2015" name="Stand. Genomic Sci.">
        <title>Genomic Encyclopedia of Bacterial and Archaeal Type Strains, Phase III: the genomes of soil and plant-associated and newly described type strains.</title>
        <authorList>
            <person name="Whitman W.B."/>
            <person name="Woyke T."/>
            <person name="Klenk H.P."/>
            <person name="Zhou Y."/>
            <person name="Lilburn T.G."/>
            <person name="Beck B.J."/>
            <person name="De Vos P."/>
            <person name="Vandamme P."/>
            <person name="Eisen J.A."/>
            <person name="Garrity G."/>
            <person name="Hugenholtz P."/>
            <person name="Kyrpides N.C."/>
        </authorList>
    </citation>
    <scope>NUCLEOTIDE SEQUENCE [LARGE SCALE GENOMIC DNA]</scope>
    <source>
        <strain evidence="2 3">CGMCC 1.10115</strain>
    </source>
</reference>
<name>A0A562K5S1_9BACI</name>
<dbReference type="InterPro" id="IPR001763">
    <property type="entry name" value="Rhodanese-like_dom"/>
</dbReference>
<dbReference type="Proteomes" id="UP000318667">
    <property type="component" value="Unassembled WGS sequence"/>
</dbReference>
<evidence type="ECO:0000313" key="3">
    <source>
        <dbReference type="Proteomes" id="UP000318667"/>
    </source>
</evidence>